<dbReference type="EMBL" id="CP061274">
    <property type="protein sequence ID" value="QOD45077.1"/>
    <property type="molecule type" value="Genomic_DNA"/>
</dbReference>
<reference evidence="1 2" key="1">
    <citation type="submission" date="2020-08" db="EMBL/GenBank/DDBJ databases">
        <title>Description of Clavibacter zhangzhiyonge sp. nov., a phytopathogenic actinobacterium isolated from barley seeds, causing leaf brown spot and decline.</title>
        <authorList>
            <person name="Tian Q."/>
            <person name="Chuan J."/>
            <person name="Zhao W."/>
            <person name="Li X."/>
        </authorList>
    </citation>
    <scope>NUCLEOTIDE SEQUENCE [LARGE SCALE GENOMIC DNA]</scope>
    <source>
        <strain evidence="1 2">DM1</strain>
    </source>
</reference>
<dbReference type="Proteomes" id="UP000516660">
    <property type="component" value="Chromosome"/>
</dbReference>
<dbReference type="RefSeq" id="WP_191148967.1">
    <property type="nucleotide sequence ID" value="NZ_CP061274.1"/>
</dbReference>
<proteinExistence type="predicted"/>
<sequence>MTDPTPDRPSWAELLRRPGPWVQVHLDDSVDTADPPQVLETRRKSVIDRLARDGASEEDLAQVSSALAHEPAPGGPRTRVILVEAGELVVDESIPGIPTEPEEAGVVPVPDLVPLLEREPERIVYVVVETSRDGGEVRVLRAGPDELVAERAVEGRTDTLHPVKTGGWRQDRLQHHAEEIWRQTQGELAERIDDVVRRHRPRLLVVAGDIRARQLLEGELGPESRAILAVEPTNTRADGADPTALEERIRTELQRILAEGERDVLDRVAEHDGRGDGWAETRVGAVVRALASAQVDTLVLDADALRDERLLALSAAPWIATAPEDALGAEILGRVPAHVALTRAALLTDARVVLTDSTSAPDGEDAIGLPGGGSAAALLRWPEGPAIPGTGAVA</sequence>
<dbReference type="AlphaFoldDB" id="A0A7L7Z5V1"/>
<evidence type="ECO:0008006" key="3">
    <source>
        <dbReference type="Google" id="ProtNLM"/>
    </source>
</evidence>
<dbReference type="Pfam" id="PF18844">
    <property type="entry name" value="baeRF_family2"/>
    <property type="match status" value="1"/>
</dbReference>
<dbReference type="InterPro" id="IPR042226">
    <property type="entry name" value="eFR1_2_sf"/>
</dbReference>
<name>A0A7L7Z5V1_9MICO</name>
<dbReference type="KEGG" id="czh:H9X71_07175"/>
<accession>A0A7L7Z5V1</accession>
<evidence type="ECO:0000313" key="1">
    <source>
        <dbReference type="EMBL" id="QOD45077.1"/>
    </source>
</evidence>
<evidence type="ECO:0000313" key="2">
    <source>
        <dbReference type="Proteomes" id="UP000516660"/>
    </source>
</evidence>
<organism evidence="1 2">
    <name type="scientific">Clavibacter zhangzhiyongii</name>
    <dbReference type="NCBI Taxonomy" id="2768071"/>
    <lineage>
        <taxon>Bacteria</taxon>
        <taxon>Bacillati</taxon>
        <taxon>Actinomycetota</taxon>
        <taxon>Actinomycetes</taxon>
        <taxon>Micrococcales</taxon>
        <taxon>Microbacteriaceae</taxon>
        <taxon>Clavibacter</taxon>
    </lineage>
</organism>
<keyword evidence="2" id="KW-1185">Reference proteome</keyword>
<dbReference type="InterPro" id="IPR040701">
    <property type="entry name" value="Bact_RF_family2"/>
</dbReference>
<gene>
    <name evidence="1" type="ORF">H9X71_07175</name>
</gene>
<dbReference type="Gene3D" id="3.30.420.60">
    <property type="entry name" value="eRF1 domain 2"/>
    <property type="match status" value="1"/>
</dbReference>
<protein>
    <recommendedName>
        <fullName evidence="3">Peptide chain release factor 1</fullName>
    </recommendedName>
</protein>